<name>X1SCP5_9ZZZZ</name>
<sequence length="156" mass="17630">VKEKAKLKADELLENKTNGKRITEIDRQRGKLHSEIEIYPDLIREVERKIETLKKQKEGEILRKNLAEQKKAARKVEDLSQELGTLLGKANQTNMELQKHRSEYFQLGELTGQKVITKPTTSGSIGSLMMLSGIINAEIQGHPRLSPRFPPPGPPI</sequence>
<evidence type="ECO:0000313" key="2">
    <source>
        <dbReference type="EMBL" id="GAI76901.1"/>
    </source>
</evidence>
<keyword evidence="1" id="KW-0175">Coiled coil</keyword>
<dbReference type="AlphaFoldDB" id="X1SCP5"/>
<evidence type="ECO:0000256" key="1">
    <source>
        <dbReference type="SAM" id="Coils"/>
    </source>
</evidence>
<dbReference type="EMBL" id="BARW01009156">
    <property type="protein sequence ID" value="GAI76901.1"/>
    <property type="molecule type" value="Genomic_DNA"/>
</dbReference>
<comment type="caution">
    <text evidence="2">The sequence shown here is derived from an EMBL/GenBank/DDBJ whole genome shotgun (WGS) entry which is preliminary data.</text>
</comment>
<reference evidence="2" key="1">
    <citation type="journal article" date="2014" name="Front. Microbiol.">
        <title>High frequency of phylogenetically diverse reductive dehalogenase-homologous genes in deep subseafloor sedimentary metagenomes.</title>
        <authorList>
            <person name="Kawai M."/>
            <person name="Futagami T."/>
            <person name="Toyoda A."/>
            <person name="Takaki Y."/>
            <person name="Nishi S."/>
            <person name="Hori S."/>
            <person name="Arai W."/>
            <person name="Tsubouchi T."/>
            <person name="Morono Y."/>
            <person name="Uchiyama I."/>
            <person name="Ito T."/>
            <person name="Fujiyama A."/>
            <person name="Inagaki F."/>
            <person name="Takami H."/>
        </authorList>
    </citation>
    <scope>NUCLEOTIDE SEQUENCE</scope>
    <source>
        <strain evidence="2">Expedition CK06-06</strain>
    </source>
</reference>
<feature type="non-terminal residue" evidence="2">
    <location>
        <position position="1"/>
    </location>
</feature>
<accession>X1SCP5</accession>
<protein>
    <submittedName>
        <fullName evidence="2">Uncharacterized protein</fullName>
    </submittedName>
</protein>
<organism evidence="2">
    <name type="scientific">marine sediment metagenome</name>
    <dbReference type="NCBI Taxonomy" id="412755"/>
    <lineage>
        <taxon>unclassified sequences</taxon>
        <taxon>metagenomes</taxon>
        <taxon>ecological metagenomes</taxon>
    </lineage>
</organism>
<proteinExistence type="predicted"/>
<feature type="coiled-coil region" evidence="1">
    <location>
        <begin position="43"/>
        <end position="82"/>
    </location>
</feature>
<gene>
    <name evidence="2" type="ORF">S12H4_18522</name>
</gene>